<evidence type="ECO:0000256" key="4">
    <source>
        <dbReference type="SAM" id="MobiDB-lite"/>
    </source>
</evidence>
<reference evidence="6 7" key="1">
    <citation type="submission" date="2017-07" db="EMBL/GenBank/DDBJ databases">
        <title>Amycolatopsis antarcticus sp. nov., isolated from the surface of an Antarcticus brown macroalga.</title>
        <authorList>
            <person name="Wang J."/>
            <person name="Leiva S."/>
            <person name="Huang J."/>
            <person name="Huang Y."/>
        </authorList>
    </citation>
    <scope>NUCLEOTIDE SEQUENCE [LARGE SCALE GENOMIC DNA]</scope>
    <source>
        <strain evidence="6 7">AU-G6</strain>
    </source>
</reference>
<evidence type="ECO:0000313" key="7">
    <source>
        <dbReference type="Proteomes" id="UP000242444"/>
    </source>
</evidence>
<dbReference type="Gene3D" id="1.10.10.10">
    <property type="entry name" value="Winged helix-like DNA-binding domain superfamily/Winged helix DNA-binding domain"/>
    <property type="match status" value="1"/>
</dbReference>
<dbReference type="SMART" id="SM00421">
    <property type="entry name" value="HTH_LUXR"/>
    <property type="match status" value="1"/>
</dbReference>
<comment type="caution">
    <text evidence="6">The sequence shown here is derived from an EMBL/GenBank/DDBJ whole genome shotgun (WGS) entry which is preliminary data.</text>
</comment>
<dbReference type="InParanoid" id="A0A263D9Q6"/>
<keyword evidence="1" id="KW-0805">Transcription regulation</keyword>
<dbReference type="PANTHER" id="PTHR44688:SF16">
    <property type="entry name" value="DNA-BINDING TRANSCRIPTIONAL ACTIVATOR DEVR_DOSR"/>
    <property type="match status" value="1"/>
</dbReference>
<gene>
    <name evidence="6" type="ORF">CFN78_07320</name>
</gene>
<dbReference type="Proteomes" id="UP000242444">
    <property type="component" value="Unassembled WGS sequence"/>
</dbReference>
<name>A0A263D9Q6_9PSEU</name>
<dbReference type="PROSITE" id="PS00622">
    <property type="entry name" value="HTH_LUXR_1"/>
    <property type="match status" value="1"/>
</dbReference>
<dbReference type="SUPFAM" id="SSF46894">
    <property type="entry name" value="C-terminal effector domain of the bipartite response regulators"/>
    <property type="match status" value="1"/>
</dbReference>
<organism evidence="6 7">
    <name type="scientific">Amycolatopsis antarctica</name>
    <dbReference type="NCBI Taxonomy" id="1854586"/>
    <lineage>
        <taxon>Bacteria</taxon>
        <taxon>Bacillati</taxon>
        <taxon>Actinomycetota</taxon>
        <taxon>Actinomycetes</taxon>
        <taxon>Pseudonocardiales</taxon>
        <taxon>Pseudonocardiaceae</taxon>
        <taxon>Amycolatopsis</taxon>
    </lineage>
</organism>
<feature type="domain" description="HTH luxR-type" evidence="5">
    <location>
        <begin position="767"/>
        <end position="832"/>
    </location>
</feature>
<keyword evidence="3" id="KW-0804">Transcription</keyword>
<dbReference type="Pfam" id="PF00196">
    <property type="entry name" value="GerE"/>
    <property type="match status" value="1"/>
</dbReference>
<evidence type="ECO:0000256" key="1">
    <source>
        <dbReference type="ARBA" id="ARBA00023015"/>
    </source>
</evidence>
<dbReference type="GO" id="GO:0006355">
    <property type="term" value="P:regulation of DNA-templated transcription"/>
    <property type="evidence" value="ECO:0007669"/>
    <property type="project" value="InterPro"/>
</dbReference>
<dbReference type="InterPro" id="IPR036388">
    <property type="entry name" value="WH-like_DNA-bd_sf"/>
</dbReference>
<protein>
    <submittedName>
        <fullName evidence="6">Helix-turn-helix transcriptional regulator</fullName>
    </submittedName>
</protein>
<dbReference type="PROSITE" id="PS50043">
    <property type="entry name" value="HTH_LUXR_2"/>
    <property type="match status" value="1"/>
</dbReference>
<evidence type="ECO:0000256" key="3">
    <source>
        <dbReference type="ARBA" id="ARBA00023163"/>
    </source>
</evidence>
<keyword evidence="7" id="KW-1185">Reference proteome</keyword>
<keyword evidence="2" id="KW-0238">DNA-binding</keyword>
<dbReference type="InterPro" id="IPR016032">
    <property type="entry name" value="Sig_transdc_resp-reg_C-effctor"/>
</dbReference>
<proteinExistence type="predicted"/>
<accession>A0A263D9Q6</accession>
<dbReference type="InterPro" id="IPR000792">
    <property type="entry name" value="Tscrpt_reg_LuxR_C"/>
</dbReference>
<evidence type="ECO:0000313" key="6">
    <source>
        <dbReference type="EMBL" id="OZM74206.1"/>
    </source>
</evidence>
<dbReference type="AlphaFoldDB" id="A0A263D9Q6"/>
<sequence>MLTSPGLTRPSPVTGADAGRLLATVDADPGAPVRVAVLAPAGHGKSTLLDVLRERWPEATGDPACARATGAPLLVDDAHLASEQRLAAIGEYAGRDDARVVVAARPWPRPEALRTLLDAMTRTVPALALAPLTPEETARFVAASTGRAPSATAARFLHSCTGGVPGFLDRVVSACGADTIEQSAAQRRLTRESVDRFRADLDGLDEPTARLLVAAEAGAGNDLGLLGELLDSDGAALSELIEGARATALLGRDGTPPPVAGLAIRSLSPADRRLDVLRRMTEYRLRGDQPVLGLARMLLGSGVTGRSAAAAFEKAAHEAIDADAALAANLFRAASAANGPTTALTGGLARAAVLSGDLDTALRLSDGLVAAEDPRVRAEGAAVAATVLAHRGELARSAELFQWAGPGSATAFAAVGLLGTGDPDAARALLAAPGRRGAPTLLAGAATRMAEAIADSVSGTPADVLAPLISAAGMVEPAGGATLMPDSPAALAAIAALHSGEISLAESVLARALENGSGGPLFATRHRILLAWVAMTRGDLAEAAARLAPVGGRALEPRDELFRRAVEVGLARRASDIPGMRRAWQHAYQAMMRHQADLFVLLPLGELTIAAARLGEHDRLDRHVAQATDLLSALGNPPLWTVLVSWSRLQAAVITQDHPAAGRHAEALAATPGRFGGALAEAATSWRAVLDGAPDAEQVCAAAGRLHALGLRWDAARLAGQAAIRTEDRQAMVMLLEAARGFQGLARQPRQAPSGEQPSPEVAPAPAVADVSALSEREQEVAGLVLHGLTYKQIGARLFISAKTVEHHVARMRTRLGATDRRELLEMLRELLA</sequence>
<dbReference type="PANTHER" id="PTHR44688">
    <property type="entry name" value="DNA-BINDING TRANSCRIPTIONAL ACTIVATOR DEVR_DOSR"/>
    <property type="match status" value="1"/>
</dbReference>
<evidence type="ECO:0000259" key="5">
    <source>
        <dbReference type="PROSITE" id="PS50043"/>
    </source>
</evidence>
<dbReference type="OrthoDB" id="4811808at2"/>
<feature type="region of interest" description="Disordered" evidence="4">
    <location>
        <begin position="746"/>
        <end position="765"/>
    </location>
</feature>
<dbReference type="EMBL" id="NKYE01000003">
    <property type="protein sequence ID" value="OZM74206.1"/>
    <property type="molecule type" value="Genomic_DNA"/>
</dbReference>
<dbReference type="GO" id="GO:0003677">
    <property type="term" value="F:DNA binding"/>
    <property type="evidence" value="ECO:0007669"/>
    <property type="project" value="UniProtKB-KW"/>
</dbReference>
<evidence type="ECO:0000256" key="2">
    <source>
        <dbReference type="ARBA" id="ARBA00023125"/>
    </source>
</evidence>
<dbReference type="PRINTS" id="PR00038">
    <property type="entry name" value="HTHLUXR"/>
</dbReference>
<dbReference type="CDD" id="cd06170">
    <property type="entry name" value="LuxR_C_like"/>
    <property type="match status" value="1"/>
</dbReference>